<proteinExistence type="predicted"/>
<dbReference type="AlphaFoldDB" id="A0A1I5XZR1"/>
<keyword evidence="3" id="KW-1185">Reference proteome</keyword>
<gene>
    <name evidence="2" type="ORF">SAMN04487928_13915</name>
</gene>
<dbReference type="Proteomes" id="UP000182624">
    <property type="component" value="Unassembled WGS sequence"/>
</dbReference>
<keyword evidence="1" id="KW-0812">Transmembrane</keyword>
<feature type="transmembrane region" description="Helical" evidence="1">
    <location>
        <begin position="68"/>
        <end position="91"/>
    </location>
</feature>
<evidence type="ECO:0000313" key="3">
    <source>
        <dbReference type="Proteomes" id="UP000182624"/>
    </source>
</evidence>
<name>A0A1I5XZR1_9FIRM</name>
<accession>A0A1I5XZR1</accession>
<feature type="transmembrane region" description="Helical" evidence="1">
    <location>
        <begin position="147"/>
        <end position="169"/>
    </location>
</feature>
<evidence type="ECO:0000256" key="1">
    <source>
        <dbReference type="SAM" id="Phobius"/>
    </source>
</evidence>
<feature type="transmembrane region" description="Helical" evidence="1">
    <location>
        <begin position="103"/>
        <end position="127"/>
    </location>
</feature>
<dbReference type="EMBL" id="FOXO01000039">
    <property type="protein sequence ID" value="SFQ37425.1"/>
    <property type="molecule type" value="Genomic_DNA"/>
</dbReference>
<dbReference type="RefSeq" id="WP_074891597.1">
    <property type="nucleotide sequence ID" value="NZ_FOXO01000039.1"/>
</dbReference>
<sequence length="187" mass="20759">MDLQRERRRSLNSLSLCGTGAIGLGLWSVIKTIMTFFANRNSIAEMISDIYTNSGVSEEEVSLKTVAFITYLLILAFLVLVFSISLYVGKCANAEAKKGKKRYLYLIIALLAGFLYIYSCYLGILSIRDLTFNEASLTDDINNSIDQIAEFLLDLSSAGVLLALFFSAIRSRILSNMISKQEAAHEL</sequence>
<evidence type="ECO:0000313" key="2">
    <source>
        <dbReference type="EMBL" id="SFQ37425.1"/>
    </source>
</evidence>
<protein>
    <submittedName>
        <fullName evidence="2">Uncharacterized protein</fullName>
    </submittedName>
</protein>
<dbReference type="OrthoDB" id="2001422at2"/>
<reference evidence="3" key="1">
    <citation type="submission" date="2016-10" db="EMBL/GenBank/DDBJ databases">
        <authorList>
            <person name="Varghese N."/>
            <person name="Submissions S."/>
        </authorList>
    </citation>
    <scope>NUCLEOTIDE SEQUENCE [LARGE SCALE GENOMIC DNA]</scope>
    <source>
        <strain evidence="3">P18</strain>
    </source>
</reference>
<keyword evidence="1" id="KW-0472">Membrane</keyword>
<feature type="transmembrane region" description="Helical" evidence="1">
    <location>
        <begin position="12"/>
        <end position="30"/>
    </location>
</feature>
<keyword evidence="1" id="KW-1133">Transmembrane helix</keyword>
<organism evidence="2 3">
    <name type="scientific">Butyrivibrio proteoclasticus</name>
    <dbReference type="NCBI Taxonomy" id="43305"/>
    <lineage>
        <taxon>Bacteria</taxon>
        <taxon>Bacillati</taxon>
        <taxon>Bacillota</taxon>
        <taxon>Clostridia</taxon>
        <taxon>Lachnospirales</taxon>
        <taxon>Lachnospiraceae</taxon>
        <taxon>Butyrivibrio</taxon>
    </lineage>
</organism>